<dbReference type="InterPro" id="IPR033469">
    <property type="entry name" value="CYTH-like_dom_sf"/>
</dbReference>
<sequence>MVKETEIKLRVSRETLIALQDHPLLKKRNKSGWEPRELLNQYFDTPDRDLAQAKVALRLRRDGDAFIQTLKTRGQSVAGLSERNEWDWHLDKAKLDLKKLDDTCWPQALAELDKKQLKPIFTTDFTRQRADIAWGRGKSKVVIEAALDLGKVIAGKQQEEICELELELRQGEPEALLELAAELAADLPLMPCDISKAERGYRLFDADSYSLSLPAPELNAEQSLDDAFTALAWHLLGSSQRLAEQYRFNGHWRLLNDWFEQLVYLRALLGSLGQAAPRASSSELRQLLDAMLNDWRPRLQAGQDDEAVRKAAPEMFAEELKQTRWGLFSLNLSRWLLARSWTATRNNRGNRQGAAPLGNWLPTLLAEEGQALQLKRYQQQPEDLAEQMPRIERLLAWLKLARGVLDVAEVDRLYGELIKFYALAASPISEEVLTDRQTQAIALNSLKPWRQLVK</sequence>
<dbReference type="SUPFAM" id="SSF55154">
    <property type="entry name" value="CYTH-like phosphatases"/>
    <property type="match status" value="1"/>
</dbReference>
<dbReference type="Pfam" id="PF01928">
    <property type="entry name" value="CYTH"/>
    <property type="match status" value="1"/>
</dbReference>
<gene>
    <name evidence="2" type="ORF">PMYSY11_1269</name>
</gene>
<dbReference type="CDD" id="cd07756">
    <property type="entry name" value="CYTH-like_Pase_CHAD"/>
    <property type="match status" value="1"/>
</dbReference>
<dbReference type="PANTHER" id="PTHR39569">
    <property type="entry name" value="INORGANIC TRIPHOSPHATASE"/>
    <property type="match status" value="1"/>
</dbReference>
<organism evidence="2">
    <name type="scientific">Pseudomonas marincola</name>
    <dbReference type="NCBI Taxonomy" id="437900"/>
    <lineage>
        <taxon>Bacteria</taxon>
        <taxon>Pseudomonadati</taxon>
        <taxon>Pseudomonadota</taxon>
        <taxon>Gammaproteobacteria</taxon>
        <taxon>Pseudomonadales</taxon>
        <taxon>Pseudomonadaceae</taxon>
        <taxon>Pseudomonas</taxon>
    </lineage>
</organism>
<proteinExistence type="predicted"/>
<feature type="domain" description="CYTH" evidence="1">
    <location>
        <begin position="2"/>
        <end position="207"/>
    </location>
</feature>
<protein>
    <submittedName>
        <fullName evidence="2">Adenylate cyclase</fullName>
    </submittedName>
</protein>
<dbReference type="Gene3D" id="2.40.320.10">
    <property type="entry name" value="Hypothetical Protein Pfu-838710-001"/>
    <property type="match status" value="1"/>
</dbReference>
<name>A0A653E2N6_9PSED</name>
<evidence type="ECO:0000259" key="1">
    <source>
        <dbReference type="PROSITE" id="PS51707"/>
    </source>
</evidence>
<dbReference type="PROSITE" id="PS51707">
    <property type="entry name" value="CYTH"/>
    <property type="match status" value="1"/>
</dbReference>
<dbReference type="InterPro" id="IPR039013">
    <property type="entry name" value="YgiF"/>
</dbReference>
<dbReference type="GO" id="GO:0050355">
    <property type="term" value="F:inorganic triphosphate phosphatase activity"/>
    <property type="evidence" value="ECO:0007669"/>
    <property type="project" value="InterPro"/>
</dbReference>
<dbReference type="PANTHER" id="PTHR39569:SF1">
    <property type="entry name" value="INORGANIC TRIPHOSPHATASE"/>
    <property type="match status" value="1"/>
</dbReference>
<dbReference type="SMART" id="SM01118">
    <property type="entry name" value="CYTH"/>
    <property type="match status" value="1"/>
</dbReference>
<dbReference type="AlphaFoldDB" id="A0A653E2N6"/>
<dbReference type="RefSeq" id="WP_150547856.1">
    <property type="nucleotide sequence ID" value="NZ_LR215729.2"/>
</dbReference>
<reference evidence="2" key="1">
    <citation type="submission" date="2019-02" db="EMBL/GenBank/DDBJ databases">
        <authorList>
            <consortium name="Genoscope - CEA"/>
            <person name="William W."/>
        </authorList>
    </citation>
    <scope>NUCLEOTIDE SEQUENCE [LARGE SCALE GENOMIC DNA]</scope>
    <source>
        <strain evidence="2">YSy11</strain>
    </source>
</reference>
<dbReference type="EMBL" id="LR215729">
    <property type="protein sequence ID" value="VEV96316.1"/>
    <property type="molecule type" value="Genomic_DNA"/>
</dbReference>
<evidence type="ECO:0000313" key="2">
    <source>
        <dbReference type="EMBL" id="VEV96316.1"/>
    </source>
</evidence>
<accession>A0A653E2N6</accession>
<dbReference type="InterPro" id="IPR023577">
    <property type="entry name" value="CYTH_domain"/>
</dbReference>
<dbReference type="GO" id="GO:0046872">
    <property type="term" value="F:metal ion binding"/>
    <property type="evidence" value="ECO:0007669"/>
    <property type="project" value="TreeGrafter"/>
</dbReference>